<dbReference type="Proteomes" id="UP000326939">
    <property type="component" value="Chromosome 6"/>
</dbReference>
<gene>
    <name evidence="2" type="ORF">DKX38_010141</name>
</gene>
<protein>
    <submittedName>
        <fullName evidence="2">Uncharacterized protein</fullName>
    </submittedName>
</protein>
<evidence type="ECO:0000256" key="1">
    <source>
        <dbReference type="SAM" id="MobiDB-lite"/>
    </source>
</evidence>
<reference evidence="3" key="1">
    <citation type="journal article" date="2019" name="Gigascience">
        <title>De novo genome assembly of the endangered Acer yangbiense, a plant species with extremely small populations endemic to Yunnan Province, China.</title>
        <authorList>
            <person name="Yang J."/>
            <person name="Wariss H.M."/>
            <person name="Tao L."/>
            <person name="Zhang R."/>
            <person name="Yun Q."/>
            <person name="Hollingsworth P."/>
            <person name="Dao Z."/>
            <person name="Luo G."/>
            <person name="Guo H."/>
            <person name="Ma Y."/>
            <person name="Sun W."/>
        </authorList>
    </citation>
    <scope>NUCLEOTIDE SEQUENCE [LARGE SCALE GENOMIC DNA]</scope>
    <source>
        <strain evidence="3">cv. br00</strain>
    </source>
</reference>
<comment type="caution">
    <text evidence="2">The sequence shown here is derived from an EMBL/GenBank/DDBJ whole genome shotgun (WGS) entry which is preliminary data.</text>
</comment>
<dbReference type="EMBL" id="VDCV01000006">
    <property type="protein sequence ID" value="KAB5552830.1"/>
    <property type="molecule type" value="Genomic_DNA"/>
</dbReference>
<keyword evidence="3" id="KW-1185">Reference proteome</keyword>
<dbReference type="AlphaFoldDB" id="A0A5N5MCC8"/>
<evidence type="ECO:0000313" key="3">
    <source>
        <dbReference type="Proteomes" id="UP000326939"/>
    </source>
</evidence>
<feature type="region of interest" description="Disordered" evidence="1">
    <location>
        <begin position="80"/>
        <end position="104"/>
    </location>
</feature>
<dbReference type="PANTHER" id="PTHR35121">
    <property type="entry name" value="HOMEODOMAIN PROTEIN 8, PUTATIVE-RELATED"/>
    <property type="match status" value="1"/>
</dbReference>
<feature type="compositionally biased region" description="Polar residues" evidence="1">
    <location>
        <begin position="87"/>
        <end position="96"/>
    </location>
</feature>
<evidence type="ECO:0000313" key="2">
    <source>
        <dbReference type="EMBL" id="KAB5552830.1"/>
    </source>
</evidence>
<dbReference type="PANTHER" id="PTHR35121:SF2">
    <property type="entry name" value="SWIM-TYPE DOMAIN-CONTAINING PROTEIN"/>
    <property type="match status" value="1"/>
</dbReference>
<sequence>MATGAADGFFRYVHDGCLSGGEVGFDRRPYHRNCRCALHNSKENCSHTMSRYKNVSYPIKRCWNEGNLALMVANSSSSSCNSSPSSLQAGRSATTPHQRRSSHDLDVEDHVYSFKSYVDSDDTGIEHGAEREVADDVNDSSYEIESSARNLAGNSHSARCSIGGSRETCSIEHGAGAVNNSGGRINVHSSGAGVVFHSGGRDVLEDGHGGGGLTDCADGGSARLEQRRARKPPIWMKDYTSRESSGSSDEDGINMALLIISAFFLCFLKGPVMWSSKGPVVSKCPVQ</sequence>
<proteinExistence type="predicted"/>
<organism evidence="2 3">
    <name type="scientific">Salix brachista</name>
    <dbReference type="NCBI Taxonomy" id="2182728"/>
    <lineage>
        <taxon>Eukaryota</taxon>
        <taxon>Viridiplantae</taxon>
        <taxon>Streptophyta</taxon>
        <taxon>Embryophyta</taxon>
        <taxon>Tracheophyta</taxon>
        <taxon>Spermatophyta</taxon>
        <taxon>Magnoliopsida</taxon>
        <taxon>eudicotyledons</taxon>
        <taxon>Gunneridae</taxon>
        <taxon>Pentapetalae</taxon>
        <taxon>rosids</taxon>
        <taxon>fabids</taxon>
        <taxon>Malpighiales</taxon>
        <taxon>Salicaceae</taxon>
        <taxon>Saliceae</taxon>
        <taxon>Salix</taxon>
    </lineage>
</organism>
<name>A0A5N5MCC8_9ROSI</name>
<accession>A0A5N5MCC8</accession>